<sequence>MTFLLGIPCQSRRIFCRISVITLFFPPWICAPASGKLNLDAEAGIHCFSTPSGHYQYCRMPMAKLTLQLMAPSRNCALHVLSPRKHPHLTRFLTMISTTAQTAIDPTWQKSSITLESGDDSDIPKVPSLHITPSGTVLYKSKPHLQAKHETVSFSIHQLVISKLM</sequence>
<proteinExistence type="predicted"/>
<organism evidence="1 2">
    <name type="scientific">Chionoecetes opilio</name>
    <name type="common">Atlantic snow crab</name>
    <name type="synonym">Cancer opilio</name>
    <dbReference type="NCBI Taxonomy" id="41210"/>
    <lineage>
        <taxon>Eukaryota</taxon>
        <taxon>Metazoa</taxon>
        <taxon>Ecdysozoa</taxon>
        <taxon>Arthropoda</taxon>
        <taxon>Crustacea</taxon>
        <taxon>Multicrustacea</taxon>
        <taxon>Malacostraca</taxon>
        <taxon>Eumalacostraca</taxon>
        <taxon>Eucarida</taxon>
        <taxon>Decapoda</taxon>
        <taxon>Pleocyemata</taxon>
        <taxon>Brachyura</taxon>
        <taxon>Eubrachyura</taxon>
        <taxon>Majoidea</taxon>
        <taxon>Majidae</taxon>
        <taxon>Chionoecetes</taxon>
    </lineage>
</organism>
<keyword evidence="2" id="KW-1185">Reference proteome</keyword>
<evidence type="ECO:0000313" key="1">
    <source>
        <dbReference type="EMBL" id="KAG0720282.1"/>
    </source>
</evidence>
<protein>
    <submittedName>
        <fullName evidence="1">Uncharacterized protein</fullName>
    </submittedName>
</protein>
<gene>
    <name evidence="1" type="ORF">GWK47_048839</name>
</gene>
<evidence type="ECO:0000313" key="2">
    <source>
        <dbReference type="Proteomes" id="UP000770661"/>
    </source>
</evidence>
<dbReference type="EMBL" id="JACEEZ010013130">
    <property type="protein sequence ID" value="KAG0720282.1"/>
    <property type="molecule type" value="Genomic_DNA"/>
</dbReference>
<reference evidence="1" key="1">
    <citation type="submission" date="2020-07" db="EMBL/GenBank/DDBJ databases">
        <title>The High-quality genome of the commercially important snow crab, Chionoecetes opilio.</title>
        <authorList>
            <person name="Jeong J.-H."/>
            <person name="Ryu S."/>
        </authorList>
    </citation>
    <scope>NUCLEOTIDE SEQUENCE</scope>
    <source>
        <strain evidence="1">MADBK_172401_WGS</strain>
        <tissue evidence="1">Digestive gland</tissue>
    </source>
</reference>
<name>A0A8J4Y409_CHIOP</name>
<comment type="caution">
    <text evidence="1">The sequence shown here is derived from an EMBL/GenBank/DDBJ whole genome shotgun (WGS) entry which is preliminary data.</text>
</comment>
<accession>A0A8J4Y409</accession>
<dbReference type="AlphaFoldDB" id="A0A8J4Y409"/>
<dbReference type="Proteomes" id="UP000770661">
    <property type="component" value="Unassembled WGS sequence"/>
</dbReference>